<evidence type="ECO:0000256" key="2">
    <source>
        <dbReference type="PROSITE-ProRule" id="PRU00335"/>
    </source>
</evidence>
<sequence length="207" mass="23697">MTAKGTTKQGILDAALELFSVQGYEATSISQLAEAVGIRKASLYSHFENKQAILDALIQTTIGEYEKHSIFANADWDDPAFTKDKEHMTAEMAAQMFLGQIRYILHDPKISRARKMLTIEQFQNPQMAALQTKQNYTDVMGYFTGLVRFLIRQGRLVDSDPEIMAAQLCLPISAWINLCDREPEQENDVMKLIERHIRQFFEVYQVK</sequence>
<keyword evidence="5" id="KW-1185">Reference proteome</keyword>
<feature type="domain" description="HTH tetR-type" evidence="3">
    <location>
        <begin position="5"/>
        <end position="65"/>
    </location>
</feature>
<evidence type="ECO:0000313" key="4">
    <source>
        <dbReference type="EMBL" id="MCC2130903.1"/>
    </source>
</evidence>
<organism evidence="4 5">
    <name type="scientific">Brotocaccenecus cirricatena</name>
    <dbReference type="NCBI Taxonomy" id="3064195"/>
    <lineage>
        <taxon>Bacteria</taxon>
        <taxon>Bacillati</taxon>
        <taxon>Bacillota</taxon>
        <taxon>Clostridia</taxon>
        <taxon>Eubacteriales</taxon>
        <taxon>Oscillospiraceae</taxon>
        <taxon>Brotocaccenecus</taxon>
    </lineage>
</organism>
<dbReference type="InterPro" id="IPR009057">
    <property type="entry name" value="Homeodomain-like_sf"/>
</dbReference>
<dbReference type="AlphaFoldDB" id="A0AAE3AGU1"/>
<accession>A0AAE3AGU1</accession>
<dbReference type="PROSITE" id="PS50977">
    <property type="entry name" value="HTH_TETR_2"/>
    <property type="match status" value="1"/>
</dbReference>
<gene>
    <name evidence="4" type="ORF">LKD37_15580</name>
</gene>
<dbReference type="PRINTS" id="PR00455">
    <property type="entry name" value="HTHTETR"/>
</dbReference>
<protein>
    <submittedName>
        <fullName evidence="4">TetR/AcrR family transcriptional regulator</fullName>
    </submittedName>
</protein>
<dbReference type="GO" id="GO:0003677">
    <property type="term" value="F:DNA binding"/>
    <property type="evidence" value="ECO:0007669"/>
    <property type="project" value="UniProtKB-UniRule"/>
</dbReference>
<name>A0AAE3AGU1_9FIRM</name>
<keyword evidence="1 2" id="KW-0238">DNA-binding</keyword>
<dbReference type="Pfam" id="PF00440">
    <property type="entry name" value="TetR_N"/>
    <property type="match status" value="1"/>
</dbReference>
<reference evidence="4" key="1">
    <citation type="submission" date="2021-10" db="EMBL/GenBank/DDBJ databases">
        <title>Anaerobic single-cell dispensing facilitates the cultivation of human gut bacteria.</title>
        <authorList>
            <person name="Afrizal A."/>
        </authorList>
    </citation>
    <scope>NUCLEOTIDE SEQUENCE</scope>
    <source>
        <strain evidence="4">CLA-AA-H272</strain>
    </source>
</reference>
<dbReference type="RefSeq" id="WP_302930031.1">
    <property type="nucleotide sequence ID" value="NZ_JAJEPW010000081.1"/>
</dbReference>
<dbReference type="InterPro" id="IPR001647">
    <property type="entry name" value="HTH_TetR"/>
</dbReference>
<dbReference type="PANTHER" id="PTHR43479">
    <property type="entry name" value="ACREF/ENVCD OPERON REPRESSOR-RELATED"/>
    <property type="match status" value="1"/>
</dbReference>
<comment type="caution">
    <text evidence="4">The sequence shown here is derived from an EMBL/GenBank/DDBJ whole genome shotgun (WGS) entry which is preliminary data.</text>
</comment>
<dbReference type="InterPro" id="IPR050624">
    <property type="entry name" value="HTH-type_Tx_Regulator"/>
</dbReference>
<dbReference type="SUPFAM" id="SSF46689">
    <property type="entry name" value="Homeodomain-like"/>
    <property type="match status" value="1"/>
</dbReference>
<evidence type="ECO:0000313" key="5">
    <source>
        <dbReference type="Proteomes" id="UP001199319"/>
    </source>
</evidence>
<proteinExistence type="predicted"/>
<dbReference type="Proteomes" id="UP001199319">
    <property type="component" value="Unassembled WGS sequence"/>
</dbReference>
<feature type="DNA-binding region" description="H-T-H motif" evidence="2">
    <location>
        <begin position="28"/>
        <end position="47"/>
    </location>
</feature>
<evidence type="ECO:0000256" key="1">
    <source>
        <dbReference type="ARBA" id="ARBA00023125"/>
    </source>
</evidence>
<dbReference type="PANTHER" id="PTHR43479:SF11">
    <property type="entry name" value="ACREF_ENVCD OPERON REPRESSOR-RELATED"/>
    <property type="match status" value="1"/>
</dbReference>
<evidence type="ECO:0000259" key="3">
    <source>
        <dbReference type="PROSITE" id="PS50977"/>
    </source>
</evidence>
<dbReference type="Gene3D" id="1.10.357.10">
    <property type="entry name" value="Tetracycline Repressor, domain 2"/>
    <property type="match status" value="1"/>
</dbReference>
<dbReference type="EMBL" id="JAJEPW010000081">
    <property type="protein sequence ID" value="MCC2130903.1"/>
    <property type="molecule type" value="Genomic_DNA"/>
</dbReference>